<evidence type="ECO:0000313" key="1">
    <source>
        <dbReference type="EMBL" id="CAA7270243.1"/>
    </source>
</evidence>
<dbReference type="EMBL" id="CACVBS010000088">
    <property type="protein sequence ID" value="CAA7270243.1"/>
    <property type="molecule type" value="Genomic_DNA"/>
</dbReference>
<reference evidence="1 2" key="1">
    <citation type="submission" date="2020-01" db="EMBL/GenBank/DDBJ databases">
        <authorList>
            <person name="Gupta K D."/>
        </authorList>
    </citation>
    <scope>NUCLEOTIDE SEQUENCE [LARGE SCALE GENOMIC DNA]</scope>
</reference>
<gene>
    <name evidence="1" type="ORF">AAE3_LOCUS12484</name>
</gene>
<dbReference type="OrthoDB" id="3113551at2759"/>
<proteinExistence type="predicted"/>
<organism evidence="1 2">
    <name type="scientific">Cyclocybe aegerita</name>
    <name type="common">Black poplar mushroom</name>
    <name type="synonym">Agrocybe aegerita</name>
    <dbReference type="NCBI Taxonomy" id="1973307"/>
    <lineage>
        <taxon>Eukaryota</taxon>
        <taxon>Fungi</taxon>
        <taxon>Dikarya</taxon>
        <taxon>Basidiomycota</taxon>
        <taxon>Agaricomycotina</taxon>
        <taxon>Agaricomycetes</taxon>
        <taxon>Agaricomycetidae</taxon>
        <taxon>Agaricales</taxon>
        <taxon>Agaricineae</taxon>
        <taxon>Bolbitiaceae</taxon>
        <taxon>Cyclocybe</taxon>
    </lineage>
</organism>
<comment type="caution">
    <text evidence="1">The sequence shown here is derived from an EMBL/GenBank/DDBJ whole genome shotgun (WGS) entry which is preliminary data.</text>
</comment>
<name>A0A8S0XSC9_CYCAE</name>
<sequence length="308" mass="34652">MTGASEGVITLLPSISQFLALFESPALRLFFSSKNYAGTHFFGAGYTSLPISEAPADVPLPRPFQHRLAWRRKDKRLMRSVDRRHYKIWTPTVCFRSLSRSHPHLQRTLCAVRFSSLRLSRQNFFSTMKVSYIVSLIPIFAYMTPTVFAVPISGYESSDLVGRATSSEIDVVVARALLSDEIFVRGLLDKLRGKKELTPEQQKAKIKKLEQKLNKKIGNHHAKVAKIKAGGTGAKASVTSYKGDPAHRALAEKKAHQEWKSNKQLQQFPHVDLTVHEEPGKKHIIAKYHEGKGLKGASSTTHFFHHNK</sequence>
<dbReference type="Proteomes" id="UP000467700">
    <property type="component" value="Unassembled WGS sequence"/>
</dbReference>
<evidence type="ECO:0000313" key="2">
    <source>
        <dbReference type="Proteomes" id="UP000467700"/>
    </source>
</evidence>
<accession>A0A8S0XSC9</accession>
<protein>
    <submittedName>
        <fullName evidence="1">Uncharacterized protein</fullName>
    </submittedName>
</protein>
<keyword evidence="2" id="KW-1185">Reference proteome</keyword>
<dbReference type="AlphaFoldDB" id="A0A8S0XSC9"/>